<name>A0A1F4VF67_UNCKA</name>
<proteinExistence type="predicted"/>
<sequence>MESAACVPVKVVAGEIRLLQQSGILKAEYNAKTGWYEIFLANWSVLQTFFYASGEVLRRYLQPQKQQRK</sequence>
<evidence type="ECO:0000313" key="1">
    <source>
        <dbReference type="EMBL" id="OGC55902.1"/>
    </source>
</evidence>
<dbReference type="Proteomes" id="UP000176504">
    <property type="component" value="Unassembled WGS sequence"/>
</dbReference>
<reference evidence="1 2" key="1">
    <citation type="journal article" date="2016" name="Nat. Commun.">
        <title>Thousands of microbial genomes shed light on interconnected biogeochemical processes in an aquifer system.</title>
        <authorList>
            <person name="Anantharaman K."/>
            <person name="Brown C.T."/>
            <person name="Hug L.A."/>
            <person name="Sharon I."/>
            <person name="Castelle C.J."/>
            <person name="Probst A.J."/>
            <person name="Thomas B.C."/>
            <person name="Singh A."/>
            <person name="Wilkins M.J."/>
            <person name="Karaoz U."/>
            <person name="Brodie E.L."/>
            <person name="Williams K.H."/>
            <person name="Hubbard S.S."/>
            <person name="Banfield J.F."/>
        </authorList>
    </citation>
    <scope>NUCLEOTIDE SEQUENCE [LARGE SCALE GENOMIC DNA]</scope>
</reference>
<dbReference type="AlphaFoldDB" id="A0A1F4VF67"/>
<gene>
    <name evidence="1" type="ORF">A3A78_02590</name>
</gene>
<organism evidence="1 2">
    <name type="scientific">candidate division WWE3 bacterium RIFCSPLOWO2_01_FULL_41_18</name>
    <dbReference type="NCBI Taxonomy" id="1802625"/>
    <lineage>
        <taxon>Bacteria</taxon>
        <taxon>Katanobacteria</taxon>
    </lineage>
</organism>
<accession>A0A1F4VF67</accession>
<evidence type="ECO:0000313" key="2">
    <source>
        <dbReference type="Proteomes" id="UP000176504"/>
    </source>
</evidence>
<comment type="caution">
    <text evidence="1">The sequence shown here is derived from an EMBL/GenBank/DDBJ whole genome shotgun (WGS) entry which is preliminary data.</text>
</comment>
<dbReference type="EMBL" id="MEVI01000001">
    <property type="protein sequence ID" value="OGC55902.1"/>
    <property type="molecule type" value="Genomic_DNA"/>
</dbReference>
<protein>
    <submittedName>
        <fullName evidence="1">Uncharacterized protein</fullName>
    </submittedName>
</protein>